<evidence type="ECO:0008006" key="4">
    <source>
        <dbReference type="Google" id="ProtNLM"/>
    </source>
</evidence>
<sequence>MRTTVTIDDALYEKALEMSHIKASMAERMAGVRSAVRPESHLQNPAVSGQPMTPQRYLPAQALQHYPSSAGSQAAVDREISAQLNRKIARYGQEKIPGETLFYLLTRGGISGSSPVGLPSSDGRIHWKTGAERRMAR</sequence>
<proteinExistence type="predicted"/>
<evidence type="ECO:0000313" key="3">
    <source>
        <dbReference type="Proteomes" id="UP000261875"/>
    </source>
</evidence>
<dbReference type="KEGG" id="fsm:CCS41_06855"/>
<name>A0A2U8I8G1_9GAMM</name>
<reference evidence="2 3" key="1">
    <citation type="submission" date="2017-05" db="EMBL/GenBank/DDBJ databases">
        <title>Genome sequence of Candidatus Fukatsuia symbiotica and Candidatus Hamiltonella defensa from Acyrthosiphon pisum strain 5D.</title>
        <authorList>
            <person name="Patel V.A."/>
            <person name="Chevignon G."/>
            <person name="Russell J.A."/>
            <person name="Oliver K.M."/>
        </authorList>
    </citation>
    <scope>NUCLEOTIDE SEQUENCE [LARGE SCALE GENOMIC DNA]</scope>
    <source>
        <strain evidence="2 3">5D</strain>
    </source>
</reference>
<protein>
    <recommendedName>
        <fullName evidence="4">DUF2191 domain-containing protein</fullName>
    </recommendedName>
</protein>
<gene>
    <name evidence="2" type="ORF">CCS41_06855</name>
</gene>
<evidence type="ECO:0000256" key="1">
    <source>
        <dbReference type="SAM" id="MobiDB-lite"/>
    </source>
</evidence>
<dbReference type="EMBL" id="CP021659">
    <property type="protein sequence ID" value="AWK14254.1"/>
    <property type="molecule type" value="Genomic_DNA"/>
</dbReference>
<feature type="compositionally biased region" description="Basic and acidic residues" evidence="1">
    <location>
        <begin position="123"/>
        <end position="137"/>
    </location>
</feature>
<dbReference type="RefSeq" id="WP_119797429.1">
    <property type="nucleotide sequence ID" value="NZ_CP021659.1"/>
</dbReference>
<organism evidence="2 3">
    <name type="scientific">Candidatus Fukatsuia symbiotica</name>
    <dbReference type="NCBI Taxonomy" id="1878942"/>
    <lineage>
        <taxon>Bacteria</taxon>
        <taxon>Pseudomonadati</taxon>
        <taxon>Pseudomonadota</taxon>
        <taxon>Gammaproteobacteria</taxon>
        <taxon>Enterobacterales</taxon>
        <taxon>Yersiniaceae</taxon>
        <taxon>Candidatus Fukatsuia</taxon>
    </lineage>
</organism>
<dbReference type="OrthoDB" id="332069at2"/>
<keyword evidence="3" id="KW-1185">Reference proteome</keyword>
<evidence type="ECO:0000313" key="2">
    <source>
        <dbReference type="EMBL" id="AWK14254.1"/>
    </source>
</evidence>
<accession>A0A2U8I8G1</accession>
<feature type="region of interest" description="Disordered" evidence="1">
    <location>
        <begin position="115"/>
        <end position="137"/>
    </location>
</feature>
<dbReference type="AlphaFoldDB" id="A0A2U8I8G1"/>
<dbReference type="Proteomes" id="UP000261875">
    <property type="component" value="Chromosome"/>
</dbReference>